<reference evidence="4 5" key="1">
    <citation type="journal article" date="2016" name="Environ. Microbiol.">
        <title>New Methyloceanibacter diversity from North Sea sediments includes methanotroph containing solely the soluble methane monooxygenase.</title>
        <authorList>
            <person name="Vekeman B."/>
            <person name="Kerckhof F.M."/>
            <person name="Cremers G."/>
            <person name="de Vos P."/>
            <person name="Vandamme P."/>
            <person name="Boon N."/>
            <person name="Op den Camp H.J."/>
            <person name="Heylen K."/>
        </authorList>
    </citation>
    <scope>NUCLEOTIDE SEQUENCE [LARGE SCALE GENOMIC DNA]</scope>
    <source>
        <strain evidence="4 5">R-67175</strain>
    </source>
</reference>
<dbReference type="InterPro" id="IPR007551">
    <property type="entry name" value="YajQ/Smlt4090-like"/>
</dbReference>
<dbReference type="SUPFAM" id="SSF89963">
    <property type="entry name" value="YajQ-like"/>
    <property type="match status" value="2"/>
</dbReference>
<keyword evidence="1 3" id="KW-0547">Nucleotide-binding</keyword>
<evidence type="ECO:0000256" key="2">
    <source>
        <dbReference type="ARBA" id="ARBA00093450"/>
    </source>
</evidence>
<gene>
    <name evidence="4" type="ORF">AUC69_15505</name>
</gene>
<dbReference type="Proteomes" id="UP000094472">
    <property type="component" value="Unassembled WGS sequence"/>
</dbReference>
<dbReference type="RefSeq" id="WP_069442468.1">
    <property type="nucleotide sequence ID" value="NZ_LPWF01000030.1"/>
</dbReference>
<name>A0A1E3VRK6_9HYPH</name>
<protein>
    <recommendedName>
        <fullName evidence="3">Nucleotide-binding protein AUC69_15505</fullName>
    </recommendedName>
</protein>
<dbReference type="InterPro" id="IPR035571">
    <property type="entry name" value="UPF0234-like_C"/>
</dbReference>
<dbReference type="Pfam" id="PF04461">
    <property type="entry name" value="YajQ"/>
    <property type="match status" value="1"/>
</dbReference>
<dbReference type="InterPro" id="IPR035570">
    <property type="entry name" value="UPF0234_N"/>
</dbReference>
<comment type="similarity">
    <text evidence="2 3">Belongs to the YajQ family.</text>
</comment>
<evidence type="ECO:0000313" key="5">
    <source>
        <dbReference type="Proteomes" id="UP000094472"/>
    </source>
</evidence>
<dbReference type="CDD" id="cd11740">
    <property type="entry name" value="YajQ_like"/>
    <property type="match status" value="1"/>
</dbReference>
<dbReference type="Gene3D" id="3.30.70.860">
    <property type="match status" value="1"/>
</dbReference>
<dbReference type="NCBIfam" id="NF003819">
    <property type="entry name" value="PRK05412.1"/>
    <property type="match status" value="1"/>
</dbReference>
<evidence type="ECO:0000256" key="1">
    <source>
        <dbReference type="ARBA" id="ARBA00022741"/>
    </source>
</evidence>
<sequence length="161" mass="18399">MPSFDIVSKTELEEVDNALANMTREMSQRYDFKGSQAKIERKEAEITIHADDDLKLKQMHELFQGHLARRKIDAGAIDYKTVEKAAGQSVRQKAVVRQGIDKDVAKRLVKEIKDGKFKVQVAIQGDELRVTGKKRDDLQAVIEYVKGLPIEQPLQYVNFRD</sequence>
<dbReference type="EMBL" id="LPWF01000030">
    <property type="protein sequence ID" value="ODR96168.1"/>
    <property type="molecule type" value="Genomic_DNA"/>
</dbReference>
<dbReference type="GO" id="GO:0005829">
    <property type="term" value="C:cytosol"/>
    <property type="evidence" value="ECO:0007669"/>
    <property type="project" value="TreeGrafter"/>
</dbReference>
<dbReference type="PANTHER" id="PTHR30476">
    <property type="entry name" value="UPF0234 PROTEIN YAJQ"/>
    <property type="match status" value="1"/>
</dbReference>
<dbReference type="PANTHER" id="PTHR30476:SF0">
    <property type="entry name" value="UPF0234 PROTEIN YAJQ"/>
    <property type="match status" value="1"/>
</dbReference>
<comment type="function">
    <text evidence="3">Nucleotide-binding protein.</text>
</comment>
<accession>A0A1E3VRK6</accession>
<dbReference type="STRING" id="1774969.AUC69_15505"/>
<evidence type="ECO:0000313" key="4">
    <source>
        <dbReference type="EMBL" id="ODR96168.1"/>
    </source>
</evidence>
<proteinExistence type="inferred from homology"/>
<dbReference type="HAMAP" id="MF_00632">
    <property type="entry name" value="UPF0234"/>
    <property type="match status" value="1"/>
</dbReference>
<dbReference type="Gene3D" id="3.30.70.990">
    <property type="entry name" value="YajQ-like, domain 2"/>
    <property type="match status" value="1"/>
</dbReference>
<dbReference type="OrthoDB" id="9801447at2"/>
<evidence type="ECO:0000256" key="3">
    <source>
        <dbReference type="HAMAP-Rule" id="MF_00632"/>
    </source>
</evidence>
<dbReference type="GO" id="GO:0000166">
    <property type="term" value="F:nucleotide binding"/>
    <property type="evidence" value="ECO:0007669"/>
    <property type="project" value="UniProtKB-UniRule"/>
</dbReference>
<dbReference type="AlphaFoldDB" id="A0A1E3VRK6"/>
<keyword evidence="5" id="KW-1185">Reference proteome</keyword>
<organism evidence="4 5">
    <name type="scientific">Methyloceanibacter superfactus</name>
    <dbReference type="NCBI Taxonomy" id="1774969"/>
    <lineage>
        <taxon>Bacteria</taxon>
        <taxon>Pseudomonadati</taxon>
        <taxon>Pseudomonadota</taxon>
        <taxon>Alphaproteobacteria</taxon>
        <taxon>Hyphomicrobiales</taxon>
        <taxon>Hyphomicrobiaceae</taxon>
        <taxon>Methyloceanibacter</taxon>
    </lineage>
</organism>
<dbReference type="InterPro" id="IPR036183">
    <property type="entry name" value="YajQ-like_sf"/>
</dbReference>
<comment type="caution">
    <text evidence="4">The sequence shown here is derived from an EMBL/GenBank/DDBJ whole genome shotgun (WGS) entry which is preliminary data.</text>
</comment>